<sequence>MPKILIIAPAWIGDAIMAQPLYRRLHERYPGLVLDVLAPAWTRAVHARMPEVNETLDNPFTHGELNLRARRKLAHQLKARRYDQAIVLPNSLKSALIPWFARIPLRTGWVGEMRYGLLNDARKLDTEALPKMVERFAALAEDRNQLLQRPVPYPRLVIDAAARAAALQKAGLNADQSVIALCPGAEYGPAKRWPAHHAAALARELLAEGKQVWLFGSGKDNEIAGEIAALAPGSVNLSGKTSLAEAIDLLSLASAVVTNDSGLMHVAAALDRPSVAVYGSSSPRFTPPLSDKARIVTLALACSPCFKRTCPLGHMQCLNDLGPERVRIALADLVPELFAR</sequence>
<evidence type="ECO:0000313" key="7">
    <source>
        <dbReference type="Proteomes" id="UP000242869"/>
    </source>
</evidence>
<dbReference type="OrthoDB" id="9797795at2"/>
<organism evidence="6 7">
    <name type="scientific">Formivibrio citricus</name>
    <dbReference type="NCBI Taxonomy" id="83765"/>
    <lineage>
        <taxon>Bacteria</taxon>
        <taxon>Pseudomonadati</taxon>
        <taxon>Pseudomonadota</taxon>
        <taxon>Betaproteobacteria</taxon>
        <taxon>Neisseriales</taxon>
        <taxon>Chitinibacteraceae</taxon>
        <taxon>Formivibrio</taxon>
    </lineage>
</organism>
<dbReference type="PANTHER" id="PTHR30160">
    <property type="entry name" value="TETRAACYLDISACCHARIDE 4'-KINASE-RELATED"/>
    <property type="match status" value="1"/>
</dbReference>
<dbReference type="EMBL" id="FOVE01000002">
    <property type="protein sequence ID" value="SFN06711.1"/>
    <property type="molecule type" value="Genomic_DNA"/>
</dbReference>
<dbReference type="Proteomes" id="UP000242869">
    <property type="component" value="Unassembled WGS sequence"/>
</dbReference>
<proteinExistence type="inferred from homology"/>
<dbReference type="FunFam" id="3.40.50.2000:FF:000023">
    <property type="entry name" value="ADP-heptose--LPS heptosyltransferase II"/>
    <property type="match status" value="1"/>
</dbReference>
<dbReference type="GO" id="GO:0005829">
    <property type="term" value="C:cytosol"/>
    <property type="evidence" value="ECO:0007669"/>
    <property type="project" value="TreeGrafter"/>
</dbReference>
<evidence type="ECO:0000256" key="5">
    <source>
        <dbReference type="ARBA" id="ARBA00047503"/>
    </source>
</evidence>
<accession>A0A1I4VZL3</accession>
<comment type="similarity">
    <text evidence="3">Belongs to the glycosyltransferase 9 family.</text>
</comment>
<keyword evidence="1" id="KW-0328">Glycosyltransferase</keyword>
<dbReference type="Gene3D" id="3.40.50.2000">
    <property type="entry name" value="Glycogen Phosphorylase B"/>
    <property type="match status" value="2"/>
</dbReference>
<reference evidence="7" key="1">
    <citation type="submission" date="2016-10" db="EMBL/GenBank/DDBJ databases">
        <authorList>
            <person name="Varghese N."/>
            <person name="Submissions S."/>
        </authorList>
    </citation>
    <scope>NUCLEOTIDE SEQUENCE [LARGE SCALE GENOMIC DNA]</scope>
    <source>
        <strain evidence="7">DSM 6150</strain>
    </source>
</reference>
<dbReference type="InterPro" id="IPR002201">
    <property type="entry name" value="Glyco_trans_9"/>
</dbReference>
<dbReference type="InterPro" id="IPR011910">
    <property type="entry name" value="RfaF"/>
</dbReference>
<comment type="catalytic activity">
    <reaction evidence="5">
        <text>an L-alpha-D-Hep-(1-&gt;5)-[alpha-Kdo-(2-&gt;4)]-alpha-Kdo-(2-&gt;6)-lipid A + ADP-L-glycero-beta-D-manno-heptose = an L-alpha-D-Hep-(1-&gt;3)-L-alpha-D-Hep-(1-&gt;5)-[alpha-Kdo-(2-&gt;4)]-alpha-Kdo-(2-&gt;6)-lipid A + ADP + H(+)</text>
        <dbReference type="Rhea" id="RHEA:74071"/>
        <dbReference type="ChEBI" id="CHEBI:15378"/>
        <dbReference type="ChEBI" id="CHEBI:61506"/>
        <dbReference type="ChEBI" id="CHEBI:193068"/>
        <dbReference type="ChEBI" id="CHEBI:193069"/>
        <dbReference type="ChEBI" id="CHEBI:456216"/>
        <dbReference type="EC" id="2.4.99.24"/>
    </reaction>
</comment>
<dbReference type="Pfam" id="PF01075">
    <property type="entry name" value="Glyco_transf_9"/>
    <property type="match status" value="1"/>
</dbReference>
<keyword evidence="7" id="KW-1185">Reference proteome</keyword>
<dbReference type="GO" id="GO:0009244">
    <property type="term" value="P:lipopolysaccharide core region biosynthetic process"/>
    <property type="evidence" value="ECO:0007669"/>
    <property type="project" value="TreeGrafter"/>
</dbReference>
<dbReference type="InterPro" id="IPR051199">
    <property type="entry name" value="LPS_LOS_Heptosyltrfase"/>
</dbReference>
<evidence type="ECO:0000256" key="4">
    <source>
        <dbReference type="ARBA" id="ARBA00044042"/>
    </source>
</evidence>
<protein>
    <recommendedName>
        <fullName evidence="4">lipopolysaccharide heptosyltransferase II</fullName>
        <ecNumber evidence="4">2.4.99.24</ecNumber>
    </recommendedName>
</protein>
<evidence type="ECO:0000256" key="3">
    <source>
        <dbReference type="ARBA" id="ARBA00043995"/>
    </source>
</evidence>
<evidence type="ECO:0000256" key="1">
    <source>
        <dbReference type="ARBA" id="ARBA00022676"/>
    </source>
</evidence>
<dbReference type="PANTHER" id="PTHR30160:SF7">
    <property type="entry name" value="ADP-HEPTOSE--LPS HEPTOSYLTRANSFERASE 2"/>
    <property type="match status" value="1"/>
</dbReference>
<dbReference type="RefSeq" id="WP_091190715.1">
    <property type="nucleotide sequence ID" value="NZ_FOVE01000002.1"/>
</dbReference>
<dbReference type="CDD" id="cd03789">
    <property type="entry name" value="GT9_LPS_heptosyltransferase"/>
    <property type="match status" value="1"/>
</dbReference>
<dbReference type="AlphaFoldDB" id="A0A1I4VZL3"/>
<dbReference type="STRING" id="83765.SAMN05660284_00462"/>
<dbReference type="SUPFAM" id="SSF53756">
    <property type="entry name" value="UDP-Glycosyltransferase/glycogen phosphorylase"/>
    <property type="match status" value="1"/>
</dbReference>
<name>A0A1I4VZL3_9NEIS</name>
<gene>
    <name evidence="6" type="ORF">SAMN05660284_00462</name>
</gene>
<keyword evidence="2 6" id="KW-0808">Transferase</keyword>
<dbReference type="GO" id="GO:0008713">
    <property type="term" value="F:ADP-heptose-lipopolysaccharide heptosyltransferase activity"/>
    <property type="evidence" value="ECO:0007669"/>
    <property type="project" value="UniProtKB-EC"/>
</dbReference>
<evidence type="ECO:0000313" key="6">
    <source>
        <dbReference type="EMBL" id="SFN06711.1"/>
    </source>
</evidence>
<evidence type="ECO:0000256" key="2">
    <source>
        <dbReference type="ARBA" id="ARBA00022679"/>
    </source>
</evidence>
<dbReference type="NCBIfam" id="TIGR02195">
    <property type="entry name" value="heptsyl_trn_II"/>
    <property type="match status" value="1"/>
</dbReference>
<dbReference type="EC" id="2.4.99.24" evidence="4"/>